<dbReference type="Proteomes" id="UP001159427">
    <property type="component" value="Unassembled WGS sequence"/>
</dbReference>
<feature type="transmembrane region" description="Helical" evidence="8">
    <location>
        <begin position="12"/>
        <end position="34"/>
    </location>
</feature>
<evidence type="ECO:0000256" key="4">
    <source>
        <dbReference type="ARBA" id="ARBA00023040"/>
    </source>
</evidence>
<reference evidence="10 11" key="1">
    <citation type="submission" date="2022-05" db="EMBL/GenBank/DDBJ databases">
        <authorList>
            <consortium name="Genoscope - CEA"/>
            <person name="William W."/>
        </authorList>
    </citation>
    <scope>NUCLEOTIDE SEQUENCE [LARGE SCALE GENOMIC DNA]</scope>
</reference>
<dbReference type="PANTHER" id="PTHR24243:SF208">
    <property type="entry name" value="PYROKININ-1 RECEPTOR"/>
    <property type="match status" value="1"/>
</dbReference>
<dbReference type="PRINTS" id="PR00237">
    <property type="entry name" value="GPCRRHODOPSN"/>
</dbReference>
<dbReference type="InterPro" id="IPR017452">
    <property type="entry name" value="GPCR_Rhodpsn_7TM"/>
</dbReference>
<dbReference type="Gene3D" id="1.20.1070.10">
    <property type="entry name" value="Rhodopsin 7-helix transmembrane proteins"/>
    <property type="match status" value="1"/>
</dbReference>
<evidence type="ECO:0000256" key="5">
    <source>
        <dbReference type="ARBA" id="ARBA00023136"/>
    </source>
</evidence>
<keyword evidence="4" id="KW-0297">G-protein coupled receptor</keyword>
<dbReference type="PANTHER" id="PTHR24243">
    <property type="entry name" value="G-PROTEIN COUPLED RECEPTOR"/>
    <property type="match status" value="1"/>
</dbReference>
<evidence type="ECO:0000256" key="2">
    <source>
        <dbReference type="ARBA" id="ARBA00022692"/>
    </source>
</evidence>
<organism evidence="10 11">
    <name type="scientific">Porites evermanni</name>
    <dbReference type="NCBI Taxonomy" id="104178"/>
    <lineage>
        <taxon>Eukaryota</taxon>
        <taxon>Metazoa</taxon>
        <taxon>Cnidaria</taxon>
        <taxon>Anthozoa</taxon>
        <taxon>Hexacorallia</taxon>
        <taxon>Scleractinia</taxon>
        <taxon>Fungiina</taxon>
        <taxon>Poritidae</taxon>
        <taxon>Porites</taxon>
    </lineage>
</organism>
<accession>A0ABN8QS78</accession>
<evidence type="ECO:0000259" key="9">
    <source>
        <dbReference type="PROSITE" id="PS50262"/>
    </source>
</evidence>
<dbReference type="PROSITE" id="PS50262">
    <property type="entry name" value="G_PROTEIN_RECEP_F1_2"/>
    <property type="match status" value="1"/>
</dbReference>
<keyword evidence="7" id="KW-0807">Transducer</keyword>
<feature type="transmembrane region" description="Helical" evidence="8">
    <location>
        <begin position="225"/>
        <end position="243"/>
    </location>
</feature>
<dbReference type="CDD" id="cd00637">
    <property type="entry name" value="7tm_classA_rhodopsin-like"/>
    <property type="match status" value="1"/>
</dbReference>
<dbReference type="InterPro" id="IPR000276">
    <property type="entry name" value="GPCR_Rhodpsn"/>
</dbReference>
<sequence>MTSDNFPFPLLVAYIVFFFLTFTLSVVGNTWVILNCWRALKRNKVSLTWCILNLAAADLLFTFLTIFNGIAFLWNWIGGDVLCKLQGFSVETTYTVSITNLVLISYQRLTAITDPLKTRARNISNKQYRKILLLWGTGVLACSPLLFLYQTRVIQEKEKTECDNLALGGIARKVFYSLHALFFFVFPLCYMVYSQSKIFRALRKQRIVPRTLQGAEISRRRHRKVAKTLLALTVVFVLCWSPFMTTRTLMYFDLARPDMIWRASQLLLCLNTVLDPIMYGVYGRNLKNVWRVSCCRKSSLSRQPSFPSLLDRTNIAVLALNQTAEHLPRASCP</sequence>
<dbReference type="SUPFAM" id="SSF81321">
    <property type="entry name" value="Family A G protein-coupled receptor-like"/>
    <property type="match status" value="1"/>
</dbReference>
<dbReference type="Pfam" id="PF00001">
    <property type="entry name" value="7tm_1"/>
    <property type="match status" value="1"/>
</dbReference>
<keyword evidence="2 8" id="KW-0812">Transmembrane</keyword>
<evidence type="ECO:0000256" key="8">
    <source>
        <dbReference type="SAM" id="Phobius"/>
    </source>
</evidence>
<keyword evidence="5 8" id="KW-0472">Membrane</keyword>
<feature type="transmembrane region" description="Helical" evidence="8">
    <location>
        <begin position="263"/>
        <end position="282"/>
    </location>
</feature>
<feature type="transmembrane region" description="Helical" evidence="8">
    <location>
        <begin position="46"/>
        <end position="74"/>
    </location>
</feature>
<evidence type="ECO:0000256" key="7">
    <source>
        <dbReference type="ARBA" id="ARBA00023224"/>
    </source>
</evidence>
<evidence type="ECO:0000256" key="3">
    <source>
        <dbReference type="ARBA" id="ARBA00022989"/>
    </source>
</evidence>
<feature type="transmembrane region" description="Helical" evidence="8">
    <location>
        <begin position="131"/>
        <end position="149"/>
    </location>
</feature>
<comment type="subcellular location">
    <subcellularLocation>
        <location evidence="1">Membrane</location>
        <topology evidence="1">Multi-pass membrane protein</topology>
    </subcellularLocation>
</comment>
<evidence type="ECO:0000256" key="6">
    <source>
        <dbReference type="ARBA" id="ARBA00023170"/>
    </source>
</evidence>
<comment type="caution">
    <text evidence="10">The sequence shown here is derived from an EMBL/GenBank/DDBJ whole genome shotgun (WGS) entry which is preliminary data.</text>
</comment>
<proteinExistence type="predicted"/>
<feature type="domain" description="G-protein coupled receptors family 1 profile" evidence="9">
    <location>
        <begin position="28"/>
        <end position="279"/>
    </location>
</feature>
<dbReference type="EMBL" id="CALNXI010001461">
    <property type="protein sequence ID" value="CAH3169728.1"/>
    <property type="molecule type" value="Genomic_DNA"/>
</dbReference>
<keyword evidence="6" id="KW-0675">Receptor</keyword>
<feature type="transmembrane region" description="Helical" evidence="8">
    <location>
        <begin position="174"/>
        <end position="193"/>
    </location>
</feature>
<name>A0ABN8QS78_9CNID</name>
<feature type="transmembrane region" description="Helical" evidence="8">
    <location>
        <begin position="94"/>
        <end position="111"/>
    </location>
</feature>
<evidence type="ECO:0000313" key="10">
    <source>
        <dbReference type="EMBL" id="CAH3169728.1"/>
    </source>
</evidence>
<keyword evidence="3 8" id="KW-1133">Transmembrane helix</keyword>
<protein>
    <recommendedName>
        <fullName evidence="9">G-protein coupled receptors family 1 profile domain-containing protein</fullName>
    </recommendedName>
</protein>
<keyword evidence="11" id="KW-1185">Reference proteome</keyword>
<evidence type="ECO:0000256" key="1">
    <source>
        <dbReference type="ARBA" id="ARBA00004141"/>
    </source>
</evidence>
<evidence type="ECO:0000313" key="11">
    <source>
        <dbReference type="Proteomes" id="UP001159427"/>
    </source>
</evidence>
<gene>
    <name evidence="10" type="ORF">PEVE_00006983</name>
</gene>